<keyword evidence="2" id="KW-0472">Membrane</keyword>
<dbReference type="Proteomes" id="UP001374579">
    <property type="component" value="Unassembled WGS sequence"/>
</dbReference>
<dbReference type="EMBL" id="JBAMIC010000002">
    <property type="protein sequence ID" value="KAK7112011.1"/>
    <property type="molecule type" value="Genomic_DNA"/>
</dbReference>
<evidence type="ECO:0000256" key="1">
    <source>
        <dbReference type="SAM" id="MobiDB-lite"/>
    </source>
</evidence>
<name>A0AAN9BV64_9CAEN</name>
<organism evidence="3 4">
    <name type="scientific">Littorina saxatilis</name>
    <dbReference type="NCBI Taxonomy" id="31220"/>
    <lineage>
        <taxon>Eukaryota</taxon>
        <taxon>Metazoa</taxon>
        <taxon>Spiralia</taxon>
        <taxon>Lophotrochozoa</taxon>
        <taxon>Mollusca</taxon>
        <taxon>Gastropoda</taxon>
        <taxon>Caenogastropoda</taxon>
        <taxon>Littorinimorpha</taxon>
        <taxon>Littorinoidea</taxon>
        <taxon>Littorinidae</taxon>
        <taxon>Littorina</taxon>
    </lineage>
</organism>
<dbReference type="AlphaFoldDB" id="A0AAN9BV64"/>
<evidence type="ECO:0000256" key="2">
    <source>
        <dbReference type="SAM" id="Phobius"/>
    </source>
</evidence>
<keyword evidence="2" id="KW-0812">Transmembrane</keyword>
<protein>
    <submittedName>
        <fullName evidence="3">Uncharacterized protein</fullName>
    </submittedName>
</protein>
<feature type="compositionally biased region" description="Basic and acidic residues" evidence="1">
    <location>
        <begin position="336"/>
        <end position="352"/>
    </location>
</feature>
<feature type="compositionally biased region" description="Polar residues" evidence="1">
    <location>
        <begin position="371"/>
        <end position="380"/>
    </location>
</feature>
<accession>A0AAN9BV64</accession>
<feature type="region of interest" description="Disordered" evidence="1">
    <location>
        <begin position="336"/>
        <end position="380"/>
    </location>
</feature>
<comment type="caution">
    <text evidence="3">The sequence shown here is derived from an EMBL/GenBank/DDBJ whole genome shotgun (WGS) entry which is preliminary data.</text>
</comment>
<gene>
    <name evidence="3" type="ORF">V1264_011531</name>
</gene>
<evidence type="ECO:0000313" key="3">
    <source>
        <dbReference type="EMBL" id="KAK7112011.1"/>
    </source>
</evidence>
<evidence type="ECO:0000313" key="4">
    <source>
        <dbReference type="Proteomes" id="UP001374579"/>
    </source>
</evidence>
<feature type="transmembrane region" description="Helical" evidence="2">
    <location>
        <begin position="230"/>
        <end position="256"/>
    </location>
</feature>
<sequence>MTSSVLTTGTDTSTPIAIPTLTTQYPTAKPNRNNAFFTFKFTIVGDNTNFLNQWQSTLRDNVTDIFSGTYGFIEVSLYSLRRKRTTRRLVRRATDRINLAAKFEAKKLQTEGEKQQVLNNLTALTPVLKKTLKQQSYSLDIEEFRDQATEFAAKIEDVCKSEGGKLCGPLYNCRENSCLYKCEGHYCGQHGVCFIQHLNGTATPKCLCSSSSVYEYSGDQCDDKSMKVKWVAGIAGGVCGVVVLIVLFVTCCLCACCQRRRRNKVPLDDSLYEMQGATGDVASRQTTYRRSVIAPRYRTSYDNAAYQPSHGAEYYLTHVEPDHSVYRFYETPRSNFTRETRDTQTRSQDTRRTPSLGNIDLDSEFAIQRPHVSTTPLHDE</sequence>
<keyword evidence="2" id="KW-1133">Transmembrane helix</keyword>
<proteinExistence type="predicted"/>
<keyword evidence="4" id="KW-1185">Reference proteome</keyword>
<reference evidence="3 4" key="1">
    <citation type="submission" date="2024-02" db="EMBL/GenBank/DDBJ databases">
        <title>Chromosome-scale genome assembly of the rough periwinkle Littorina saxatilis.</title>
        <authorList>
            <person name="De Jode A."/>
            <person name="Faria R."/>
            <person name="Formenti G."/>
            <person name="Sims Y."/>
            <person name="Smith T.P."/>
            <person name="Tracey A."/>
            <person name="Wood J.M.D."/>
            <person name="Zagrodzka Z.B."/>
            <person name="Johannesson K."/>
            <person name="Butlin R.K."/>
            <person name="Leder E.H."/>
        </authorList>
    </citation>
    <scope>NUCLEOTIDE SEQUENCE [LARGE SCALE GENOMIC DNA]</scope>
    <source>
        <strain evidence="3">Snail1</strain>
        <tissue evidence="3">Muscle</tissue>
    </source>
</reference>